<dbReference type="PANTHER" id="PTHR30572">
    <property type="entry name" value="MEMBRANE COMPONENT OF TRANSPORTER-RELATED"/>
    <property type="match status" value="1"/>
</dbReference>
<dbReference type="InterPro" id="IPR003838">
    <property type="entry name" value="ABC3_permease_C"/>
</dbReference>
<gene>
    <name evidence="9" type="ORF">D7Z94_18820</name>
</gene>
<dbReference type="AlphaFoldDB" id="A0A3B0C7C1"/>
<dbReference type="PROSITE" id="PS51257">
    <property type="entry name" value="PROKAR_LIPOPROTEIN"/>
    <property type="match status" value="1"/>
</dbReference>
<evidence type="ECO:0000256" key="6">
    <source>
        <dbReference type="SAM" id="Phobius"/>
    </source>
</evidence>
<dbReference type="Pfam" id="PF02687">
    <property type="entry name" value="FtsX"/>
    <property type="match status" value="2"/>
</dbReference>
<dbReference type="RefSeq" id="WP_120713088.1">
    <property type="nucleotide sequence ID" value="NZ_RBCJ01000003.1"/>
</dbReference>
<dbReference type="Pfam" id="PF12704">
    <property type="entry name" value="MacB_PCD"/>
    <property type="match status" value="2"/>
</dbReference>
<keyword evidence="5 6" id="KW-0472">Membrane</keyword>
<evidence type="ECO:0000256" key="4">
    <source>
        <dbReference type="ARBA" id="ARBA00022989"/>
    </source>
</evidence>
<reference evidence="9 10" key="1">
    <citation type="submission" date="2018-10" db="EMBL/GenBank/DDBJ databases">
        <title>Ulvibacterium marinum gen. nov., sp. nov., a novel marine bacterium of the family Flavobacteriaceae, isolated from a culture of the green alga Ulva prolifera.</title>
        <authorList>
            <person name="Zhang Z."/>
        </authorList>
    </citation>
    <scope>NUCLEOTIDE SEQUENCE [LARGE SCALE GENOMIC DNA]</scope>
    <source>
        <strain evidence="9 10">CCMM003</strain>
    </source>
</reference>
<name>A0A3B0C7C1_9FLAO</name>
<feature type="transmembrane region" description="Helical" evidence="6">
    <location>
        <begin position="768"/>
        <end position="790"/>
    </location>
</feature>
<feature type="domain" description="MacB-like periplasmic core" evidence="8">
    <location>
        <begin position="20"/>
        <end position="243"/>
    </location>
</feature>
<dbReference type="GO" id="GO:0005886">
    <property type="term" value="C:plasma membrane"/>
    <property type="evidence" value="ECO:0007669"/>
    <property type="project" value="UniProtKB-SubCell"/>
</dbReference>
<feature type="transmembrane region" description="Helical" evidence="6">
    <location>
        <begin position="681"/>
        <end position="701"/>
    </location>
</feature>
<evidence type="ECO:0000256" key="5">
    <source>
        <dbReference type="ARBA" id="ARBA00023136"/>
    </source>
</evidence>
<feature type="transmembrane region" description="Helical" evidence="6">
    <location>
        <begin position="21"/>
        <end position="41"/>
    </location>
</feature>
<feature type="transmembrane region" description="Helical" evidence="6">
    <location>
        <begin position="383"/>
        <end position="406"/>
    </location>
</feature>
<feature type="transmembrane region" description="Helical" evidence="6">
    <location>
        <begin position="347"/>
        <end position="371"/>
    </location>
</feature>
<comment type="subcellular location">
    <subcellularLocation>
        <location evidence="1">Cell membrane</location>
        <topology evidence="1">Multi-pass membrane protein</topology>
    </subcellularLocation>
</comment>
<dbReference type="OrthoDB" id="8740261at2"/>
<evidence type="ECO:0000313" key="9">
    <source>
        <dbReference type="EMBL" id="RKN80279.1"/>
    </source>
</evidence>
<evidence type="ECO:0000256" key="3">
    <source>
        <dbReference type="ARBA" id="ARBA00022692"/>
    </source>
</evidence>
<feature type="transmembrane region" description="Helical" evidence="6">
    <location>
        <begin position="736"/>
        <end position="756"/>
    </location>
</feature>
<evidence type="ECO:0000313" key="10">
    <source>
        <dbReference type="Proteomes" id="UP000276603"/>
    </source>
</evidence>
<organism evidence="9 10">
    <name type="scientific">Ulvibacterium marinum</name>
    <dbReference type="NCBI Taxonomy" id="2419782"/>
    <lineage>
        <taxon>Bacteria</taxon>
        <taxon>Pseudomonadati</taxon>
        <taxon>Bacteroidota</taxon>
        <taxon>Flavobacteriia</taxon>
        <taxon>Flavobacteriales</taxon>
        <taxon>Flavobacteriaceae</taxon>
        <taxon>Ulvibacterium</taxon>
    </lineage>
</organism>
<dbReference type="GO" id="GO:0022857">
    <property type="term" value="F:transmembrane transporter activity"/>
    <property type="evidence" value="ECO:0007669"/>
    <property type="project" value="TreeGrafter"/>
</dbReference>
<dbReference type="InterPro" id="IPR050250">
    <property type="entry name" value="Macrolide_Exporter_MacB"/>
</dbReference>
<keyword evidence="2" id="KW-1003">Cell membrane</keyword>
<evidence type="ECO:0000259" key="7">
    <source>
        <dbReference type="Pfam" id="PF02687"/>
    </source>
</evidence>
<keyword evidence="3 6" id="KW-0812">Transmembrane</keyword>
<evidence type="ECO:0000256" key="2">
    <source>
        <dbReference type="ARBA" id="ARBA00022475"/>
    </source>
</evidence>
<accession>A0A3B0C7C1</accession>
<comment type="caution">
    <text evidence="9">The sequence shown here is derived from an EMBL/GenBank/DDBJ whole genome shotgun (WGS) entry which is preliminary data.</text>
</comment>
<dbReference type="EMBL" id="RBCJ01000003">
    <property type="protein sequence ID" value="RKN80279.1"/>
    <property type="molecule type" value="Genomic_DNA"/>
</dbReference>
<feature type="domain" description="ABC3 transporter permease C-terminal" evidence="7">
    <location>
        <begin position="684"/>
        <end position="796"/>
    </location>
</feature>
<sequence>MLINYFKIAWRNLLKNKVFSFVNIFGLSIGLSACFLLVLYITDELSYDKHHDAAERLYRVALNTESEKWAGTPGVMSKGLKNDFPEVEQVTRVLNFPNTGNMLLKNEERNIQIYEQKGYYVDSTFFEIFTYNFKYGNIENALNSPNTVVISEEISEKLFGEENPIDQIVSIEIPYGKIDYTVKGVFDNSNNKSHVDPNLLLSMQNGDIGQWVNSQTNWATNSIFHTYIKLRQRSDPVAFENKLPAFLEKNASNDFREAGLKKSLFLQPVKDIYLKSSIGHEISNNGSMLYIYIFSSIAAFILLIACVNFMNLSTAKSEKRASEIGVRKAVGATKTSLINQFLGESMFMCLLSLLLALLIVVACLPAFNTLAQKSLTVTGNPEILLWIVGLAIFTGLLSGSYPALYLSSFKPVMALRGKGGGTNTAATIRKGLVIFQFCISACLILVSILFWQQMSFIDGRDLGFKKDGQIVIPFRNASTAGNYSGLKSEILQIPNVVSASAGSTYPGFELVQSNMFFAEGKTKNEQVDVRLAQISDDYVETLGYERLYGRTLSRNDVNRDNAIVLNETAVKRLGYAPANAVGQNIYYVSSGERRSYEIVGVVRDFNHESLHKTITPYGLVGLNQAQPAYFIANVRQGDLDEVISKVENVWSNVNKGIPFEYSFLDDDFQKNYEKEKRTSTVTIGFTLIAIFIACIGLYGLASYTTEQRKKEVGIRRVLGASVLSITILHLKNFLKLVLIALLIASPLSYFLGNTWLQDFTYRIDIGWQLFLIGGLFVICIAFFTVGSQVVKASMANPVKNLKTE</sequence>
<evidence type="ECO:0000256" key="1">
    <source>
        <dbReference type="ARBA" id="ARBA00004651"/>
    </source>
</evidence>
<feature type="transmembrane region" description="Helical" evidence="6">
    <location>
        <begin position="432"/>
        <end position="451"/>
    </location>
</feature>
<protein>
    <submittedName>
        <fullName evidence="9">ABC transporter permease</fullName>
    </submittedName>
</protein>
<dbReference type="Proteomes" id="UP000276603">
    <property type="component" value="Unassembled WGS sequence"/>
</dbReference>
<dbReference type="InterPro" id="IPR025857">
    <property type="entry name" value="MacB_PCD"/>
</dbReference>
<feature type="domain" description="MacB-like periplasmic core" evidence="8">
    <location>
        <begin position="492"/>
        <end position="644"/>
    </location>
</feature>
<keyword evidence="10" id="KW-1185">Reference proteome</keyword>
<feature type="domain" description="ABC3 transporter permease C-terminal" evidence="7">
    <location>
        <begin position="296"/>
        <end position="410"/>
    </location>
</feature>
<dbReference type="PANTHER" id="PTHR30572:SF18">
    <property type="entry name" value="ABC-TYPE MACROLIDE FAMILY EXPORT SYSTEM PERMEASE COMPONENT 2"/>
    <property type="match status" value="1"/>
</dbReference>
<feature type="transmembrane region" description="Helical" evidence="6">
    <location>
        <begin position="289"/>
        <end position="310"/>
    </location>
</feature>
<proteinExistence type="predicted"/>
<evidence type="ECO:0000259" key="8">
    <source>
        <dbReference type="Pfam" id="PF12704"/>
    </source>
</evidence>
<keyword evidence="4 6" id="KW-1133">Transmembrane helix</keyword>